<organism evidence="2 3">
    <name type="scientific">Xanthobacter autotrophicus</name>
    <dbReference type="NCBI Taxonomy" id="280"/>
    <lineage>
        <taxon>Bacteria</taxon>
        <taxon>Pseudomonadati</taxon>
        <taxon>Pseudomonadota</taxon>
        <taxon>Alphaproteobacteria</taxon>
        <taxon>Hyphomicrobiales</taxon>
        <taxon>Xanthobacteraceae</taxon>
        <taxon>Xanthobacter</taxon>
    </lineage>
</organism>
<gene>
    <name evidence="2" type="ORF">FBQ73_01925</name>
</gene>
<name>A0A6C1KLU6_XANAU</name>
<evidence type="ECO:0000313" key="3">
    <source>
        <dbReference type="Proteomes" id="UP000305131"/>
    </source>
</evidence>
<dbReference type="EMBL" id="VAUP01000004">
    <property type="protein sequence ID" value="TLX44831.1"/>
    <property type="molecule type" value="Genomic_DNA"/>
</dbReference>
<evidence type="ECO:0000256" key="1">
    <source>
        <dbReference type="SAM" id="MobiDB-lite"/>
    </source>
</evidence>
<dbReference type="GeneID" id="95772216"/>
<dbReference type="RefSeq" id="WP_138397832.1">
    <property type="nucleotide sequence ID" value="NZ_JBAFVI010000009.1"/>
</dbReference>
<dbReference type="OrthoDB" id="9787204at2"/>
<proteinExistence type="predicted"/>
<protein>
    <submittedName>
        <fullName evidence="2">Uncharacterized protein</fullName>
    </submittedName>
</protein>
<feature type="region of interest" description="Disordered" evidence="1">
    <location>
        <begin position="55"/>
        <end position="79"/>
    </location>
</feature>
<reference evidence="2 3" key="1">
    <citation type="submission" date="2019-05" db="EMBL/GenBank/DDBJ databases">
        <authorList>
            <person name="Zhou X."/>
        </authorList>
    </citation>
    <scope>NUCLEOTIDE SEQUENCE [LARGE SCALE GENOMIC DNA]</scope>
    <source>
        <strain evidence="2 3">DSM 432</strain>
    </source>
</reference>
<accession>A0A6C1KLU6</accession>
<evidence type="ECO:0000313" key="2">
    <source>
        <dbReference type="EMBL" id="TLX44831.1"/>
    </source>
</evidence>
<feature type="region of interest" description="Disordered" evidence="1">
    <location>
        <begin position="100"/>
        <end position="124"/>
    </location>
</feature>
<dbReference type="AlphaFoldDB" id="A0A6C1KLU6"/>
<dbReference type="Proteomes" id="UP000305131">
    <property type="component" value="Unassembled WGS sequence"/>
</dbReference>
<sequence length="124" mass="12856">MPYLNFAPSAWVLLLKIDGGGYRAGGKAMLDSEGNLWVGNSFTIGWQGQDSLSHGNATKFAPNGHPLSPMTTGFAGGGSADRTGARAIALGHRPAACGEIRQDRTVSGMSRDAKEPPSHCTAGD</sequence>
<comment type="caution">
    <text evidence="2">The sequence shown here is derived from an EMBL/GenBank/DDBJ whole genome shotgun (WGS) entry which is preliminary data.</text>
</comment>